<feature type="region of interest" description="Disordered" evidence="2">
    <location>
        <begin position="353"/>
        <end position="575"/>
    </location>
</feature>
<dbReference type="InterPro" id="IPR015267">
    <property type="entry name" value="PPP4R2"/>
</dbReference>
<feature type="compositionally biased region" description="Polar residues" evidence="2">
    <location>
        <begin position="161"/>
        <end position="189"/>
    </location>
</feature>
<keyword evidence="4" id="KW-1185">Reference proteome</keyword>
<organism evidence="3 4">
    <name type="scientific">[Emmonsia] crescens</name>
    <dbReference type="NCBI Taxonomy" id="73230"/>
    <lineage>
        <taxon>Eukaryota</taxon>
        <taxon>Fungi</taxon>
        <taxon>Dikarya</taxon>
        <taxon>Ascomycota</taxon>
        <taxon>Pezizomycotina</taxon>
        <taxon>Eurotiomycetes</taxon>
        <taxon>Eurotiomycetidae</taxon>
        <taxon>Onygenales</taxon>
        <taxon>Ajellomycetaceae</taxon>
        <taxon>Emergomyces</taxon>
    </lineage>
</organism>
<dbReference type="VEuPathDB" id="FungiDB:EMCG_02262"/>
<gene>
    <name evidence="3" type="ORF">GX50_02880</name>
</gene>
<comment type="caution">
    <text evidence="3">The sequence shown here is derived from an EMBL/GenBank/DDBJ whole genome shotgun (WGS) entry which is preliminary data.</text>
</comment>
<dbReference type="PANTHER" id="PTHR16487">
    <property type="entry name" value="PPP4R2-RELATED PROTEIN"/>
    <property type="match status" value="1"/>
</dbReference>
<feature type="compositionally biased region" description="Low complexity" evidence="2">
    <location>
        <begin position="366"/>
        <end position="393"/>
    </location>
</feature>
<dbReference type="Pfam" id="PF09184">
    <property type="entry name" value="PPP4R2"/>
    <property type="match status" value="1"/>
</dbReference>
<dbReference type="GO" id="GO:0005634">
    <property type="term" value="C:nucleus"/>
    <property type="evidence" value="ECO:0007669"/>
    <property type="project" value="TreeGrafter"/>
</dbReference>
<dbReference type="EMBL" id="PDND01000043">
    <property type="protein sequence ID" value="PGH34297.1"/>
    <property type="molecule type" value="Genomic_DNA"/>
</dbReference>
<comment type="similarity">
    <text evidence="1">Belongs to the PPP4R2 family.</text>
</comment>
<dbReference type="GO" id="GO:0019888">
    <property type="term" value="F:protein phosphatase regulator activity"/>
    <property type="evidence" value="ECO:0007669"/>
    <property type="project" value="InterPro"/>
</dbReference>
<reference evidence="3 4" key="1">
    <citation type="submission" date="2017-10" db="EMBL/GenBank/DDBJ databases">
        <title>Comparative genomics in systemic dimorphic fungi from Ajellomycetaceae.</title>
        <authorList>
            <person name="Munoz J.F."/>
            <person name="Mcewen J.G."/>
            <person name="Clay O.K."/>
            <person name="Cuomo C.A."/>
        </authorList>
    </citation>
    <scope>NUCLEOTIDE SEQUENCE [LARGE SCALE GENOMIC DNA]</scope>
    <source>
        <strain evidence="3 4">UAMH4076</strain>
    </source>
</reference>
<feature type="region of interest" description="Disordered" evidence="2">
    <location>
        <begin position="159"/>
        <end position="232"/>
    </location>
</feature>
<protein>
    <submittedName>
        <fullName evidence="3">Uncharacterized protein</fullName>
    </submittedName>
</protein>
<evidence type="ECO:0000256" key="2">
    <source>
        <dbReference type="SAM" id="MobiDB-lite"/>
    </source>
</evidence>
<dbReference type="PANTHER" id="PTHR16487:SF0">
    <property type="entry name" value="PROTEIN PHOSPHATASE 4 REGULATORY SUBUNIT 2-RELATED"/>
    <property type="match status" value="1"/>
</dbReference>
<feature type="compositionally biased region" description="Basic and acidic residues" evidence="2">
    <location>
        <begin position="539"/>
        <end position="575"/>
    </location>
</feature>
<proteinExistence type="inferred from homology"/>
<accession>A0A2B7ZNC7</accession>
<feature type="compositionally biased region" description="Polar residues" evidence="2">
    <location>
        <begin position="471"/>
        <end position="488"/>
    </location>
</feature>
<dbReference type="STRING" id="73230.A0A2B7ZNC7"/>
<sequence length="575" mass="61849">MRAPHAGPTRAKVLSAILCQRVRAWLVVKKYGGQEIWGLNKVKLPGQAFHHQNQVTTTSPATEPCRDFNNLISTIRHTPLPPPSDNIIVKAFRIAQSIPSSAKLESELTRRLVIDEEVLELVAKDGTMDYEKWPSLLGPLIERLEHIIHNDFPMPTVPPALSTTVDTPSLIPSSYPSQEVNSQANSNKENAPPSLLQTPPRRPPVPAFPSSASSERIPDSQPQSGPTDDALPPPLVAILSSIKYTLKAYFSAKPPHTIQRLAELILRPTRHYRTLPAYLRAVDRVVSVSSGADIFPLPLSMPLPGGMIDTNLINGVNGTGSGSFMFSDNDALGSDESLGGALLTPIPWLSNSALPGGNNDDGFVEPDSSPNSSPGASSPSSSSPSSAVPPRESGAVTQGELIRQEQEAGVVPTTTIQHQYQRQHEPASPLMAEGDQVEAQGDELEEVPHARGPNILGVEDMGLQDGKGVQMSLSTSPPRAMNETLQESADNDRLGGGDLKDDTDRDADGDIVIGDIPEKPEGEMKEDGTRSTAAAMPAEELKPENDELTKSEMETDERPKESHIESSGSDDRIDT</sequence>
<feature type="compositionally biased region" description="Basic and acidic residues" evidence="2">
    <location>
        <begin position="490"/>
        <end position="508"/>
    </location>
</feature>
<dbReference type="GO" id="GO:0030289">
    <property type="term" value="C:protein phosphatase 4 complex"/>
    <property type="evidence" value="ECO:0007669"/>
    <property type="project" value="InterPro"/>
</dbReference>
<name>A0A2B7ZNC7_9EURO</name>
<dbReference type="Proteomes" id="UP000226031">
    <property type="component" value="Unassembled WGS sequence"/>
</dbReference>
<dbReference type="AlphaFoldDB" id="A0A2B7ZNC7"/>
<evidence type="ECO:0000313" key="3">
    <source>
        <dbReference type="EMBL" id="PGH34297.1"/>
    </source>
</evidence>
<feature type="compositionally biased region" description="Basic and acidic residues" evidence="2">
    <location>
        <begin position="516"/>
        <end position="529"/>
    </location>
</feature>
<evidence type="ECO:0000256" key="1">
    <source>
        <dbReference type="ARBA" id="ARBA00009207"/>
    </source>
</evidence>
<dbReference type="GO" id="GO:0005737">
    <property type="term" value="C:cytoplasm"/>
    <property type="evidence" value="ECO:0007669"/>
    <property type="project" value="TreeGrafter"/>
</dbReference>
<evidence type="ECO:0000313" key="4">
    <source>
        <dbReference type="Proteomes" id="UP000226031"/>
    </source>
</evidence>